<dbReference type="EMBL" id="JARK01000366">
    <property type="protein sequence ID" value="EYC37787.1"/>
    <property type="molecule type" value="Genomic_DNA"/>
</dbReference>
<dbReference type="Proteomes" id="UP000024635">
    <property type="component" value="Unassembled WGS sequence"/>
</dbReference>
<accession>A0A016WER3</accession>
<comment type="caution">
    <text evidence="2">The sequence shown here is derived from an EMBL/GenBank/DDBJ whole genome shotgun (WGS) entry which is preliminary data.</text>
</comment>
<sequence length="284" mass="32777">MSALTALVAYAPTSSCDKDEIEAFYMDLEKFYREDHTFYKMKLWVLCLCLVLQVCAKRISRKELKDIEKHCGPHFKKDNNQKKSRYPVPNFLSIGGRSLEPNEYPWVAYISFKNRYEKRSNYHCSGVLISPRHVLTAAHCVVADKCKSENKNKRRKYKMNKRSSYEVYVGTGCEYPYECEEKRSVVDMYYHEGYYRCNAENDIAVLELAENVETHPICLPDKGTKLANSLFLAGSGCTTVYYLGDQVIAFAQISNIGWSKLRVTRQLGYFNYQSAGGRVCYFLG</sequence>
<dbReference type="PRINTS" id="PR00722">
    <property type="entry name" value="CHYMOTRYPSIN"/>
</dbReference>
<dbReference type="SMART" id="SM00020">
    <property type="entry name" value="Tryp_SPc"/>
    <property type="match status" value="1"/>
</dbReference>
<keyword evidence="3" id="KW-1185">Reference proteome</keyword>
<evidence type="ECO:0000259" key="1">
    <source>
        <dbReference type="PROSITE" id="PS50240"/>
    </source>
</evidence>
<protein>
    <recommendedName>
        <fullName evidence="1">Peptidase S1 domain-containing protein</fullName>
    </recommendedName>
</protein>
<dbReference type="InterPro" id="IPR043504">
    <property type="entry name" value="Peptidase_S1_PA_chymotrypsin"/>
</dbReference>
<dbReference type="InterPro" id="IPR001314">
    <property type="entry name" value="Peptidase_S1A"/>
</dbReference>
<dbReference type="PANTHER" id="PTHR24260:SF136">
    <property type="entry name" value="GH08193P-RELATED"/>
    <property type="match status" value="1"/>
</dbReference>
<dbReference type="GO" id="GO:0004252">
    <property type="term" value="F:serine-type endopeptidase activity"/>
    <property type="evidence" value="ECO:0007669"/>
    <property type="project" value="InterPro"/>
</dbReference>
<dbReference type="OrthoDB" id="5875095at2759"/>
<dbReference type="InterPro" id="IPR018114">
    <property type="entry name" value="TRYPSIN_HIS"/>
</dbReference>
<dbReference type="PANTHER" id="PTHR24260">
    <property type="match status" value="1"/>
</dbReference>
<dbReference type="STRING" id="53326.A0A016WER3"/>
<dbReference type="Gene3D" id="2.40.10.10">
    <property type="entry name" value="Trypsin-like serine proteases"/>
    <property type="match status" value="1"/>
</dbReference>
<dbReference type="GO" id="GO:0006508">
    <property type="term" value="P:proteolysis"/>
    <property type="evidence" value="ECO:0007669"/>
    <property type="project" value="InterPro"/>
</dbReference>
<dbReference type="InterPro" id="IPR009003">
    <property type="entry name" value="Peptidase_S1_PA"/>
</dbReference>
<dbReference type="Pfam" id="PF00089">
    <property type="entry name" value="Trypsin"/>
    <property type="match status" value="1"/>
</dbReference>
<dbReference type="PROSITE" id="PS00134">
    <property type="entry name" value="TRYPSIN_HIS"/>
    <property type="match status" value="1"/>
</dbReference>
<dbReference type="InterPro" id="IPR001254">
    <property type="entry name" value="Trypsin_dom"/>
</dbReference>
<evidence type="ECO:0000313" key="3">
    <source>
        <dbReference type="Proteomes" id="UP000024635"/>
    </source>
</evidence>
<dbReference type="InterPro" id="IPR051333">
    <property type="entry name" value="CLIP_Serine_Protease"/>
</dbReference>
<dbReference type="AlphaFoldDB" id="A0A016WER3"/>
<organism evidence="2 3">
    <name type="scientific">Ancylostoma ceylanicum</name>
    <dbReference type="NCBI Taxonomy" id="53326"/>
    <lineage>
        <taxon>Eukaryota</taxon>
        <taxon>Metazoa</taxon>
        <taxon>Ecdysozoa</taxon>
        <taxon>Nematoda</taxon>
        <taxon>Chromadorea</taxon>
        <taxon>Rhabditida</taxon>
        <taxon>Rhabditina</taxon>
        <taxon>Rhabditomorpha</taxon>
        <taxon>Strongyloidea</taxon>
        <taxon>Ancylostomatidae</taxon>
        <taxon>Ancylostomatinae</taxon>
        <taxon>Ancylostoma</taxon>
    </lineage>
</organism>
<evidence type="ECO:0000313" key="2">
    <source>
        <dbReference type="EMBL" id="EYC37787.1"/>
    </source>
</evidence>
<proteinExistence type="predicted"/>
<dbReference type="SUPFAM" id="SSF50494">
    <property type="entry name" value="Trypsin-like serine proteases"/>
    <property type="match status" value="1"/>
</dbReference>
<name>A0A016WER3_9BILA</name>
<feature type="domain" description="Peptidase S1" evidence="1">
    <location>
        <begin position="93"/>
        <end position="284"/>
    </location>
</feature>
<gene>
    <name evidence="2" type="primary">Acey_s0766.g2175</name>
    <name evidence="2" type="ORF">Y032_0766g2175</name>
</gene>
<dbReference type="PROSITE" id="PS50240">
    <property type="entry name" value="TRYPSIN_DOM"/>
    <property type="match status" value="1"/>
</dbReference>
<reference evidence="3" key="1">
    <citation type="journal article" date="2015" name="Nat. Genet.">
        <title>The genome and transcriptome of the zoonotic hookworm Ancylostoma ceylanicum identify infection-specific gene families.</title>
        <authorList>
            <person name="Schwarz E.M."/>
            <person name="Hu Y."/>
            <person name="Antoshechkin I."/>
            <person name="Miller M.M."/>
            <person name="Sternberg P.W."/>
            <person name="Aroian R.V."/>
        </authorList>
    </citation>
    <scope>NUCLEOTIDE SEQUENCE</scope>
    <source>
        <strain evidence="3">HY135</strain>
    </source>
</reference>